<dbReference type="EMBL" id="RJVK01000001">
    <property type="protein sequence ID" value="ROR41172.1"/>
    <property type="molecule type" value="Genomic_DNA"/>
</dbReference>
<feature type="domain" description="OmpA-like" evidence="6">
    <location>
        <begin position="245"/>
        <end position="361"/>
    </location>
</feature>
<keyword evidence="2 4" id="KW-0472">Membrane</keyword>
<dbReference type="Proteomes" id="UP000272781">
    <property type="component" value="Unassembled WGS sequence"/>
</dbReference>
<accession>A0AAJ4RE72</accession>
<evidence type="ECO:0000313" key="8">
    <source>
        <dbReference type="EMBL" id="ROR41172.1"/>
    </source>
</evidence>
<dbReference type="Gene3D" id="3.30.1330.60">
    <property type="entry name" value="OmpA-like domain"/>
    <property type="match status" value="1"/>
</dbReference>
<evidence type="ECO:0000259" key="5">
    <source>
        <dbReference type="PROSITE" id="PS50234"/>
    </source>
</evidence>
<dbReference type="Pfam" id="PF00691">
    <property type="entry name" value="OmpA"/>
    <property type="match status" value="1"/>
</dbReference>
<organism evidence="8 9">
    <name type="scientific">Caminibacter pacificus</name>
    <dbReference type="NCBI Taxonomy" id="1424653"/>
    <lineage>
        <taxon>Bacteria</taxon>
        <taxon>Pseudomonadati</taxon>
        <taxon>Campylobacterota</taxon>
        <taxon>Epsilonproteobacteria</taxon>
        <taxon>Nautiliales</taxon>
        <taxon>Nautiliaceae</taxon>
        <taxon>Caminibacter</taxon>
    </lineage>
</organism>
<evidence type="ECO:0000256" key="2">
    <source>
        <dbReference type="ARBA" id="ARBA00023136"/>
    </source>
</evidence>
<evidence type="ECO:0000256" key="1">
    <source>
        <dbReference type="ARBA" id="ARBA00004442"/>
    </source>
</evidence>
<keyword evidence="3" id="KW-0998">Cell outer membrane</keyword>
<name>A0AAJ4RE72_9BACT</name>
<dbReference type="InterPro" id="IPR050330">
    <property type="entry name" value="Bact_OuterMem_StrucFunc"/>
</dbReference>
<dbReference type="InterPro" id="IPR006664">
    <property type="entry name" value="OMP_bac"/>
</dbReference>
<dbReference type="Gene3D" id="3.40.50.410">
    <property type="entry name" value="von Willebrand factor, type A domain"/>
    <property type="match status" value="1"/>
</dbReference>
<proteinExistence type="predicted"/>
<feature type="domain" description="VWFA" evidence="5">
    <location>
        <begin position="60"/>
        <end position="236"/>
    </location>
</feature>
<evidence type="ECO:0000256" key="3">
    <source>
        <dbReference type="ARBA" id="ARBA00023237"/>
    </source>
</evidence>
<dbReference type="PROSITE" id="PS51123">
    <property type="entry name" value="OMPA_2"/>
    <property type="match status" value="1"/>
</dbReference>
<sequence length="510" mass="57872">MKSRNIFKILLTSIFILSFTGCVELNQITQKTKTFINKTFSNPNEQKEISYSKIKSDKPVLLIILDGSGSMGEKDSSGKIKMNAAKESLKDILNKVDTKKVNISLMAFNHGCGSTKLLVPPTDNINQVINTADKIEPENKTPLAYSLKKAGDFIKAVHQPVKIILITDGIETCNGDPVYQARMLKQKYGADIQLYVIGYGVDTFTKKSLEKIAKAANGEYFDAKNSMSLNEYINKISKKLKIVSNNWNGDTFKFNINFDSNSYKIKPKYIPQIKKLAQYLKNTGYGAELQGHTDSTGNAKYNEKLSLKRAQAVVNKLIEMGVDKDKVYAVGYGEYAPIASNDTPQGRFLNRRVEAHIIKDGNLNISHLNKINLEKKTTIKNATKYSFIGYYKLTDPKRTFDQYHTYLVLYANNTGQFSEYAFNKKMTYNQKFSWKYNKNSETLTLDFTFNGKYPNNAVFKGKLTGNINDFYASGHWSNGKPGYIHIQRVTRDEYECTQNNGRFINNQCLY</sequence>
<dbReference type="PROSITE" id="PS51257">
    <property type="entry name" value="PROKAR_LIPOPROTEIN"/>
    <property type="match status" value="1"/>
</dbReference>
<dbReference type="InterPro" id="IPR006665">
    <property type="entry name" value="OmpA-like"/>
</dbReference>
<dbReference type="Pfam" id="PF13519">
    <property type="entry name" value="VWA_2"/>
    <property type="match status" value="1"/>
</dbReference>
<comment type="subcellular location">
    <subcellularLocation>
        <location evidence="1">Cell outer membrane</location>
    </subcellularLocation>
</comment>
<dbReference type="EMBL" id="CP027432">
    <property type="protein sequence ID" value="QCI28117.1"/>
    <property type="molecule type" value="Genomic_DNA"/>
</dbReference>
<dbReference type="PROSITE" id="PS50234">
    <property type="entry name" value="VWFA"/>
    <property type="match status" value="1"/>
</dbReference>
<keyword evidence="10" id="KW-1185">Reference proteome</keyword>
<dbReference type="InterPro" id="IPR036465">
    <property type="entry name" value="vWFA_dom_sf"/>
</dbReference>
<dbReference type="RefSeq" id="WP_123352068.1">
    <property type="nucleotide sequence ID" value="NZ_CP027432.2"/>
</dbReference>
<gene>
    <name evidence="7" type="ORF">C6V80_03850</name>
    <name evidence="8" type="ORF">EDC58_0657</name>
</gene>
<dbReference type="SUPFAM" id="SSF53300">
    <property type="entry name" value="vWA-like"/>
    <property type="match status" value="1"/>
</dbReference>
<dbReference type="GO" id="GO:0009279">
    <property type="term" value="C:cell outer membrane"/>
    <property type="evidence" value="ECO:0007669"/>
    <property type="project" value="UniProtKB-SubCell"/>
</dbReference>
<dbReference type="PANTHER" id="PTHR30329">
    <property type="entry name" value="STATOR ELEMENT OF FLAGELLAR MOTOR COMPLEX"/>
    <property type="match status" value="1"/>
</dbReference>
<reference evidence="10" key="1">
    <citation type="submission" date="2018-03" db="EMBL/GenBank/DDBJ databases">
        <title>A comparative analysis of the Nautiliaceae.</title>
        <authorList>
            <person name="Grosche A."/>
            <person name="Smedile F."/>
            <person name="Vetriani C."/>
        </authorList>
    </citation>
    <scope>NUCLEOTIDE SEQUENCE [LARGE SCALE GENOMIC DNA]</scope>
    <source>
        <strain evidence="10">TB6</strain>
    </source>
</reference>
<evidence type="ECO:0000313" key="9">
    <source>
        <dbReference type="Proteomes" id="UP000272781"/>
    </source>
</evidence>
<evidence type="ECO:0000313" key="10">
    <source>
        <dbReference type="Proteomes" id="UP000298805"/>
    </source>
</evidence>
<dbReference type="SMART" id="SM00327">
    <property type="entry name" value="VWA"/>
    <property type="match status" value="1"/>
</dbReference>
<dbReference type="PRINTS" id="PR01021">
    <property type="entry name" value="OMPADOMAIN"/>
</dbReference>
<evidence type="ECO:0000313" key="7">
    <source>
        <dbReference type="EMBL" id="QCI28117.1"/>
    </source>
</evidence>
<evidence type="ECO:0000259" key="6">
    <source>
        <dbReference type="PROSITE" id="PS51123"/>
    </source>
</evidence>
<dbReference type="SUPFAM" id="SSF103088">
    <property type="entry name" value="OmpA-like"/>
    <property type="match status" value="1"/>
</dbReference>
<dbReference type="Proteomes" id="UP000298805">
    <property type="component" value="Chromosome"/>
</dbReference>
<dbReference type="InterPro" id="IPR036737">
    <property type="entry name" value="OmpA-like_sf"/>
</dbReference>
<dbReference type="PANTHER" id="PTHR30329:SF21">
    <property type="entry name" value="LIPOPROTEIN YIAD-RELATED"/>
    <property type="match status" value="1"/>
</dbReference>
<evidence type="ECO:0000256" key="4">
    <source>
        <dbReference type="PROSITE-ProRule" id="PRU00473"/>
    </source>
</evidence>
<reference evidence="8 9" key="2">
    <citation type="submission" date="2018-11" db="EMBL/GenBank/DDBJ databases">
        <title>Genomic Encyclopedia of Type Strains, Phase IV (KMG-IV): sequencing the most valuable type-strain genomes for metagenomic binning, comparative biology and taxonomic classification.</title>
        <authorList>
            <person name="Goeker M."/>
        </authorList>
    </citation>
    <scope>NUCLEOTIDE SEQUENCE [LARGE SCALE GENOMIC DNA]</scope>
    <source>
        <strain evidence="8 9">DSM 27783</strain>
    </source>
</reference>
<reference evidence="7" key="3">
    <citation type="submission" date="2019-06" db="EMBL/GenBank/DDBJ databases">
        <title>A comparative analysis of the Nautiliaceae.</title>
        <authorList>
            <person name="Grosche A."/>
            <person name="Smedile F."/>
            <person name="Vetriani C."/>
        </authorList>
    </citation>
    <scope>NUCLEOTIDE SEQUENCE</scope>
    <source>
        <strain evidence="7">TB6</strain>
    </source>
</reference>
<dbReference type="CDD" id="cd07185">
    <property type="entry name" value="OmpA_C-like"/>
    <property type="match status" value="1"/>
</dbReference>
<dbReference type="AlphaFoldDB" id="A0AAJ4RE72"/>
<protein>
    <submittedName>
        <fullName evidence="7">VWA domain-containing protein</fullName>
    </submittedName>
    <submittedName>
        <fullName evidence="8">von Willebrand factor type A domain-containing protein</fullName>
    </submittedName>
</protein>
<dbReference type="InterPro" id="IPR002035">
    <property type="entry name" value="VWF_A"/>
</dbReference>